<dbReference type="RefSeq" id="WP_122187453.1">
    <property type="nucleotide sequence ID" value="NZ_RFFH01000003.1"/>
</dbReference>
<keyword evidence="2" id="KW-1185">Reference proteome</keyword>
<dbReference type="AlphaFoldDB" id="A0A3M2L9C2"/>
<name>A0A3M2L9C2_9NOCA</name>
<organism evidence="1 2">
    <name type="scientific">Nocardia stercoris</name>
    <dbReference type="NCBI Taxonomy" id="2483361"/>
    <lineage>
        <taxon>Bacteria</taxon>
        <taxon>Bacillati</taxon>
        <taxon>Actinomycetota</taxon>
        <taxon>Actinomycetes</taxon>
        <taxon>Mycobacteriales</taxon>
        <taxon>Nocardiaceae</taxon>
        <taxon>Nocardia</taxon>
    </lineage>
</organism>
<gene>
    <name evidence="1" type="ORF">EBN03_08720</name>
</gene>
<protein>
    <submittedName>
        <fullName evidence="1">Uncharacterized protein</fullName>
    </submittedName>
</protein>
<dbReference type="NCBIfam" id="NF040567">
    <property type="entry name" value="SCO2524_fam"/>
    <property type="match status" value="1"/>
</dbReference>
<dbReference type="OrthoDB" id="3311648at2"/>
<dbReference type="EMBL" id="RFFH01000003">
    <property type="protein sequence ID" value="RMI33646.1"/>
    <property type="molecule type" value="Genomic_DNA"/>
</dbReference>
<accession>A0A3M2L9C2</accession>
<comment type="caution">
    <text evidence="1">The sequence shown here is derived from an EMBL/GenBank/DDBJ whole genome shotgun (WGS) entry which is preliminary data.</text>
</comment>
<evidence type="ECO:0000313" key="2">
    <source>
        <dbReference type="Proteomes" id="UP000279275"/>
    </source>
</evidence>
<sequence length="632" mass="69395">MRIQPRQQLVDLWRAILDSCYVRDPESADPDARVWIWGGTGGANSISDAEQLLCLLYPATQIATFALDQPDNITGDVRDALEPFGTPTRIGGVVVGLLEQFFERHAENGEPVFAAGSYLGGTDGIEPTADQYRLELVDSFSMSLSLCIAALRFLRGFEGVLGGEVRREAKLLRPRIAALEPVVRARLTAAMVGLVRSFVIHTPEPRSAAGRAMLQMLNRGEAASDAALAAIAARLERLRVQTANEVRLAQSEDIDVADDRLLFECGWTWGVSSAADAVDLIGHRIATTPGVAESRPYLYFTVVALDGILDLLSEKIKERDLLDDTQRQLANALKLRLELTQKYWSTVARFSPGHWPLEDFPWRTSDGEESDYYSLAVGALLMQDMIYRESTDDLVRTVAVFDQLARRGRITSRLTAGDPAAVMHSPGVPMRLVGSEHAGDGTGPRLLWQVPDFATMMLKRCLQAAGLPSSVDTRDRLLELADSAMDHLDARMLRHGAAAGLWDDTSVIAGSAATNGAGPFAPDRPSWFITERMMECFVIAYDTFSQPPLAPEPMIKRAVESLSEAEHLLNQERLEVGDDDQSAKRVALDRIEQSLERARSVLGRRPATALSLATQALAQLDELAYARENATR</sequence>
<evidence type="ECO:0000313" key="1">
    <source>
        <dbReference type="EMBL" id="RMI33646.1"/>
    </source>
</evidence>
<dbReference type="Proteomes" id="UP000279275">
    <property type="component" value="Unassembled WGS sequence"/>
</dbReference>
<proteinExistence type="predicted"/>
<dbReference type="InterPro" id="IPR049777">
    <property type="entry name" value="SCO2524-like"/>
</dbReference>
<reference evidence="1 2" key="1">
    <citation type="submission" date="2018-10" db="EMBL/GenBank/DDBJ databases">
        <title>Isolation from cow dung.</title>
        <authorList>
            <person name="Ling L."/>
        </authorList>
    </citation>
    <scope>NUCLEOTIDE SEQUENCE [LARGE SCALE GENOMIC DNA]</scope>
    <source>
        <strain evidence="1 2">NEAU-LL90</strain>
    </source>
</reference>